<evidence type="ECO:0000313" key="1">
    <source>
        <dbReference type="EMBL" id="MEQ2208076.1"/>
    </source>
</evidence>
<dbReference type="EMBL" id="JAHRIN010047739">
    <property type="protein sequence ID" value="MEQ2208076.1"/>
    <property type="molecule type" value="Genomic_DNA"/>
</dbReference>
<name>A0ABV0RJC7_9TELE</name>
<reference evidence="1 2" key="1">
    <citation type="submission" date="2021-06" db="EMBL/GenBank/DDBJ databases">
        <authorList>
            <person name="Palmer J.M."/>
        </authorList>
    </citation>
    <scope>NUCLEOTIDE SEQUENCE [LARGE SCALE GENOMIC DNA]</scope>
    <source>
        <strain evidence="1 2">XC_2019</strain>
        <tissue evidence="1">Muscle</tissue>
    </source>
</reference>
<organism evidence="1 2">
    <name type="scientific">Xenoophorus captivus</name>
    <dbReference type="NCBI Taxonomy" id="1517983"/>
    <lineage>
        <taxon>Eukaryota</taxon>
        <taxon>Metazoa</taxon>
        <taxon>Chordata</taxon>
        <taxon>Craniata</taxon>
        <taxon>Vertebrata</taxon>
        <taxon>Euteleostomi</taxon>
        <taxon>Actinopterygii</taxon>
        <taxon>Neopterygii</taxon>
        <taxon>Teleostei</taxon>
        <taxon>Neoteleostei</taxon>
        <taxon>Acanthomorphata</taxon>
        <taxon>Ovalentaria</taxon>
        <taxon>Atherinomorphae</taxon>
        <taxon>Cyprinodontiformes</taxon>
        <taxon>Goodeidae</taxon>
        <taxon>Xenoophorus</taxon>
    </lineage>
</organism>
<evidence type="ECO:0000313" key="2">
    <source>
        <dbReference type="Proteomes" id="UP001434883"/>
    </source>
</evidence>
<gene>
    <name evidence="1" type="ORF">XENOCAPTIV_024480</name>
</gene>
<accession>A0ABV0RJC7</accession>
<keyword evidence="2" id="KW-1185">Reference proteome</keyword>
<protein>
    <submittedName>
        <fullName evidence="1">Uncharacterized protein</fullName>
    </submittedName>
</protein>
<proteinExistence type="predicted"/>
<sequence>MLDKKTWLSVSTLIQSSLSTLNYLILSLWTLLCPLVQSHVGRGRGHLQTVPAKLGAWNCPKSLGMPKHSEFLSMELRGQARLLKNNHQKHNPTSTKLYT</sequence>
<dbReference type="Proteomes" id="UP001434883">
    <property type="component" value="Unassembled WGS sequence"/>
</dbReference>
<comment type="caution">
    <text evidence="1">The sequence shown here is derived from an EMBL/GenBank/DDBJ whole genome shotgun (WGS) entry which is preliminary data.</text>
</comment>